<protein>
    <submittedName>
        <fullName evidence="2">Nuclear transport factor 2 family protein</fullName>
    </submittedName>
</protein>
<evidence type="ECO:0000259" key="1">
    <source>
        <dbReference type="Pfam" id="PF12680"/>
    </source>
</evidence>
<dbReference type="InterPro" id="IPR032710">
    <property type="entry name" value="NTF2-like_dom_sf"/>
</dbReference>
<evidence type="ECO:0000313" key="2">
    <source>
        <dbReference type="EMBL" id="KAB2352296.1"/>
    </source>
</evidence>
<feature type="domain" description="SnoaL-like" evidence="1">
    <location>
        <begin position="14"/>
        <end position="117"/>
    </location>
</feature>
<dbReference type="SUPFAM" id="SSF54427">
    <property type="entry name" value="NTF2-like"/>
    <property type="match status" value="1"/>
</dbReference>
<evidence type="ECO:0000313" key="3">
    <source>
        <dbReference type="Proteomes" id="UP000468735"/>
    </source>
</evidence>
<name>A0A6H9Z7G3_9ACTN</name>
<keyword evidence="3" id="KW-1185">Reference proteome</keyword>
<dbReference type="OrthoDB" id="3475938at2"/>
<dbReference type="EMBL" id="WBMT01000001">
    <property type="protein sequence ID" value="KAB2352296.1"/>
    <property type="molecule type" value="Genomic_DNA"/>
</dbReference>
<dbReference type="Gene3D" id="3.10.450.50">
    <property type="match status" value="1"/>
</dbReference>
<dbReference type="Proteomes" id="UP000468735">
    <property type="component" value="Unassembled WGS sequence"/>
</dbReference>
<gene>
    <name evidence="2" type="ORF">F8566_00930</name>
</gene>
<reference evidence="2 3" key="1">
    <citation type="submission" date="2019-09" db="EMBL/GenBank/DDBJ databases">
        <title>Actinomadura physcomitrii sp. nov., a novel actinomycete isolated from moss [Physcomitrium sphaericum (Ludw) Fuernr].</title>
        <authorList>
            <person name="Zhuang X."/>
            <person name="Liu C."/>
        </authorList>
    </citation>
    <scope>NUCLEOTIDE SEQUENCE [LARGE SCALE GENOMIC DNA]</scope>
    <source>
        <strain evidence="2 3">HMC1</strain>
    </source>
</reference>
<comment type="caution">
    <text evidence="2">The sequence shown here is derived from an EMBL/GenBank/DDBJ whole genome shotgun (WGS) entry which is preliminary data.</text>
</comment>
<organism evidence="2 3">
    <name type="scientific">Actinomadura rudentiformis</name>
    <dbReference type="NCBI Taxonomy" id="359158"/>
    <lineage>
        <taxon>Bacteria</taxon>
        <taxon>Bacillati</taxon>
        <taxon>Actinomycetota</taxon>
        <taxon>Actinomycetes</taxon>
        <taxon>Streptosporangiales</taxon>
        <taxon>Thermomonosporaceae</taxon>
        <taxon>Actinomadura</taxon>
    </lineage>
</organism>
<proteinExistence type="predicted"/>
<dbReference type="Pfam" id="PF12680">
    <property type="entry name" value="SnoaL_2"/>
    <property type="match status" value="1"/>
</dbReference>
<dbReference type="InterPro" id="IPR037401">
    <property type="entry name" value="SnoaL-like"/>
</dbReference>
<dbReference type="AlphaFoldDB" id="A0A6H9Z7G3"/>
<sequence>MVVDMEANIDLALRYHDAVGKGAVGDELAAFFTPDVTHRELPNLLFPDGMTRDLEGLLAAAEAGQAKLVSQDYAVKNVVAVADTVALEIAWTGVLATGQTVKAHIATFLDFRDGKICGQRNYDCYEPLS</sequence>
<accession>A0A6H9Z7G3</accession>